<protein>
    <recommendedName>
        <fullName evidence="2">Enoyl reductase (ER) domain-containing protein</fullName>
    </recommendedName>
</protein>
<gene>
    <name evidence="3" type="ORF">AAFC00_004890</name>
</gene>
<dbReference type="PANTHER" id="PTHR44154">
    <property type="entry name" value="QUINONE OXIDOREDUCTASE"/>
    <property type="match status" value="1"/>
</dbReference>
<dbReference type="EMBL" id="JBFMKM010000016">
    <property type="protein sequence ID" value="KAL1297345.1"/>
    <property type="molecule type" value="Genomic_DNA"/>
</dbReference>
<dbReference type="CDD" id="cd08243">
    <property type="entry name" value="quinone_oxidoreductase_like_1"/>
    <property type="match status" value="1"/>
</dbReference>
<keyword evidence="4" id="KW-1185">Reference proteome</keyword>
<dbReference type="RefSeq" id="XP_069197027.1">
    <property type="nucleotide sequence ID" value="XM_069344601.1"/>
</dbReference>
<dbReference type="GeneID" id="95978590"/>
<sequence length="331" mass="35011">MGETKQMKAAILTSFGGPSVLQIQNKPIPTPQKGQVLIRVKAFGLNRSELFTRQGHSPGIKPGRILGIEAVGVVASCPGTEVHEGATVATAMGGMGRVFDGGYAEYTVVPAAQVQVIDNERNKLSWEVLGAMPEMLQTAWGSLFLAMQLKEGESLLVRGGTTSVGLAATAIAKAHGVTVAATTRSESKRQALLDNGADYVFVDDGSIAEQVTKKYPGGVDKTLELIGVTTLKDSLKCTRQGGICCMTGIVGNKWTLEEVNPMEFIPLGVCLTAYSGGTEEFKQTPLQELADQIGDGKMKLAIGKTFKLDEIEKAHELMDSNGAGGKIVVLT</sequence>
<dbReference type="InterPro" id="IPR036291">
    <property type="entry name" value="NAD(P)-bd_dom_sf"/>
</dbReference>
<keyword evidence="1" id="KW-0521">NADP</keyword>
<dbReference type="PANTHER" id="PTHR44154:SF1">
    <property type="entry name" value="QUINONE OXIDOREDUCTASE"/>
    <property type="match status" value="1"/>
</dbReference>
<dbReference type="SUPFAM" id="SSF50129">
    <property type="entry name" value="GroES-like"/>
    <property type="match status" value="1"/>
</dbReference>
<dbReference type="Proteomes" id="UP001562354">
    <property type="component" value="Unassembled WGS sequence"/>
</dbReference>
<dbReference type="Pfam" id="PF08240">
    <property type="entry name" value="ADH_N"/>
    <property type="match status" value="1"/>
</dbReference>
<reference evidence="3 4" key="1">
    <citation type="submission" date="2024-07" db="EMBL/GenBank/DDBJ databases">
        <title>Draft sequence of the Neodothiora populina.</title>
        <authorList>
            <person name="Drown D.D."/>
            <person name="Schuette U.S."/>
            <person name="Buechlein A.B."/>
            <person name="Rusch D.R."/>
            <person name="Winton L.W."/>
            <person name="Adams G.A."/>
        </authorList>
    </citation>
    <scope>NUCLEOTIDE SEQUENCE [LARGE SCALE GENOMIC DNA]</scope>
    <source>
        <strain evidence="3 4">CPC 39397</strain>
    </source>
</reference>
<dbReference type="InterPro" id="IPR013154">
    <property type="entry name" value="ADH-like_N"/>
</dbReference>
<dbReference type="Gene3D" id="3.40.50.720">
    <property type="entry name" value="NAD(P)-binding Rossmann-like Domain"/>
    <property type="match status" value="1"/>
</dbReference>
<dbReference type="InterPro" id="IPR020843">
    <property type="entry name" value="ER"/>
</dbReference>
<dbReference type="SUPFAM" id="SSF51735">
    <property type="entry name" value="NAD(P)-binding Rossmann-fold domains"/>
    <property type="match status" value="1"/>
</dbReference>
<evidence type="ECO:0000256" key="1">
    <source>
        <dbReference type="ARBA" id="ARBA00022857"/>
    </source>
</evidence>
<evidence type="ECO:0000259" key="2">
    <source>
        <dbReference type="SMART" id="SM00829"/>
    </source>
</evidence>
<accession>A0ABR3P3Y7</accession>
<comment type="caution">
    <text evidence="3">The sequence shown here is derived from an EMBL/GenBank/DDBJ whole genome shotgun (WGS) entry which is preliminary data.</text>
</comment>
<dbReference type="SMART" id="SM00829">
    <property type="entry name" value="PKS_ER"/>
    <property type="match status" value="1"/>
</dbReference>
<name>A0ABR3P3Y7_9PEZI</name>
<dbReference type="InterPro" id="IPR013149">
    <property type="entry name" value="ADH-like_C"/>
</dbReference>
<feature type="domain" description="Enoyl reductase (ER)" evidence="2">
    <location>
        <begin position="16"/>
        <end position="329"/>
    </location>
</feature>
<dbReference type="InterPro" id="IPR051603">
    <property type="entry name" value="Zinc-ADH_QOR/CCCR"/>
</dbReference>
<dbReference type="Pfam" id="PF00107">
    <property type="entry name" value="ADH_zinc_N"/>
    <property type="match status" value="1"/>
</dbReference>
<proteinExistence type="predicted"/>
<organism evidence="3 4">
    <name type="scientific">Neodothiora populina</name>
    <dbReference type="NCBI Taxonomy" id="2781224"/>
    <lineage>
        <taxon>Eukaryota</taxon>
        <taxon>Fungi</taxon>
        <taxon>Dikarya</taxon>
        <taxon>Ascomycota</taxon>
        <taxon>Pezizomycotina</taxon>
        <taxon>Dothideomycetes</taxon>
        <taxon>Dothideomycetidae</taxon>
        <taxon>Dothideales</taxon>
        <taxon>Dothioraceae</taxon>
        <taxon>Neodothiora</taxon>
    </lineage>
</organism>
<evidence type="ECO:0000313" key="4">
    <source>
        <dbReference type="Proteomes" id="UP001562354"/>
    </source>
</evidence>
<evidence type="ECO:0000313" key="3">
    <source>
        <dbReference type="EMBL" id="KAL1297345.1"/>
    </source>
</evidence>
<dbReference type="Gene3D" id="3.90.180.10">
    <property type="entry name" value="Medium-chain alcohol dehydrogenases, catalytic domain"/>
    <property type="match status" value="1"/>
</dbReference>
<dbReference type="InterPro" id="IPR011032">
    <property type="entry name" value="GroES-like_sf"/>
</dbReference>